<dbReference type="Proteomes" id="UP000005038">
    <property type="component" value="Unassembled WGS sequence"/>
</dbReference>
<dbReference type="EMBL" id="BAFB01000214">
    <property type="protein sequence ID" value="GAB36386.1"/>
    <property type="molecule type" value="Genomic_DNA"/>
</dbReference>
<organism evidence="1 2">
    <name type="scientific">Gordonia otitidis (strain DSM 44809 / CCUG 52243 / JCM 12355 / NBRC 100426 / IFM 10032)</name>
    <dbReference type="NCBI Taxonomy" id="1108044"/>
    <lineage>
        <taxon>Bacteria</taxon>
        <taxon>Bacillati</taxon>
        <taxon>Actinomycetota</taxon>
        <taxon>Actinomycetes</taxon>
        <taxon>Mycobacteriales</taxon>
        <taxon>Gordoniaceae</taxon>
        <taxon>Gordonia</taxon>
    </lineage>
</organism>
<name>H5TSC8_GORO1</name>
<proteinExistence type="predicted"/>
<dbReference type="RefSeq" id="WP_007240568.1">
    <property type="nucleotide sequence ID" value="NZ_BAFB01000214.1"/>
</dbReference>
<evidence type="ECO:0000313" key="2">
    <source>
        <dbReference type="Proteomes" id="UP000005038"/>
    </source>
</evidence>
<keyword evidence="2" id="KW-1185">Reference proteome</keyword>
<protein>
    <submittedName>
        <fullName evidence="1">Uncharacterized protein</fullName>
    </submittedName>
</protein>
<comment type="caution">
    <text evidence="1">The sequence shown here is derived from an EMBL/GenBank/DDBJ whole genome shotgun (WGS) entry which is preliminary data.</text>
</comment>
<accession>H5TSC8</accession>
<dbReference type="AlphaFoldDB" id="H5TSC8"/>
<gene>
    <name evidence="1" type="ORF">GOOTI_214_00120</name>
</gene>
<evidence type="ECO:0000313" key="1">
    <source>
        <dbReference type="EMBL" id="GAB36386.1"/>
    </source>
</evidence>
<sequence length="102" mass="11281">MNMWVVIGVLIGLAIPVVLLAANAIRRSTYQPSGGDVRIRLHSGGFVTNSNPLSPARGPRAFLVLPRHVNRHTVRSMVPASARPAYVEMFETDRWATLYTIK</sequence>
<dbReference type="STRING" id="1108044.GOOTI_214_00120"/>
<reference evidence="1" key="1">
    <citation type="submission" date="2012-02" db="EMBL/GenBank/DDBJ databases">
        <title>Whole genome shotgun sequence of Gordonia otitidis NBRC 100426.</title>
        <authorList>
            <person name="Yoshida I."/>
            <person name="Hosoyama A."/>
            <person name="Tsuchikane K."/>
            <person name="Katsumata H."/>
            <person name="Yamazaki S."/>
            <person name="Fujita N."/>
        </authorList>
    </citation>
    <scope>NUCLEOTIDE SEQUENCE [LARGE SCALE GENOMIC DNA]</scope>
    <source>
        <strain evidence="1">NBRC 100426</strain>
    </source>
</reference>